<evidence type="ECO:0000256" key="3">
    <source>
        <dbReference type="ARBA" id="ARBA00022448"/>
    </source>
</evidence>
<keyword evidence="7 10" id="KW-0496">Mitochondrion</keyword>
<dbReference type="EMBL" id="OC936063">
    <property type="protein sequence ID" value="CAD7660768.1"/>
    <property type="molecule type" value="Genomic_DNA"/>
</dbReference>
<feature type="disulfide bond" evidence="11">
    <location>
        <begin position="48"/>
        <end position="62"/>
    </location>
</feature>
<sequence>MSKVLDSKTKVFAAEEEEEVELTDPQVVLREECNQNHCQGFDQKMKECNDRVNSRSKTSETCMEELIDWMHCVDHCASKTLFSKLK</sequence>
<dbReference type="Proteomes" id="UP000728032">
    <property type="component" value="Unassembled WGS sequence"/>
</dbReference>
<evidence type="ECO:0000256" key="7">
    <source>
        <dbReference type="ARBA" id="ARBA00023128"/>
    </source>
</evidence>
<evidence type="ECO:0000256" key="2">
    <source>
        <dbReference type="ARBA" id="ARBA00006498"/>
    </source>
</evidence>
<protein>
    <recommendedName>
        <fullName evidence="10">Cytochrome b-c1 complex subunit 6</fullName>
    </recommendedName>
</protein>
<evidence type="ECO:0000256" key="5">
    <source>
        <dbReference type="ARBA" id="ARBA00022792"/>
    </source>
</evidence>
<evidence type="ECO:0000256" key="8">
    <source>
        <dbReference type="ARBA" id="ARBA00023136"/>
    </source>
</evidence>
<comment type="subcellular location">
    <subcellularLocation>
        <location evidence="1">Mitochondrion inner membrane</location>
        <topology evidence="1">Peripheral membrane protein</topology>
        <orientation evidence="1">Intermembrane side</orientation>
    </subcellularLocation>
</comment>
<keyword evidence="5 10" id="KW-0999">Mitochondrion inner membrane</keyword>
<evidence type="ECO:0000259" key="12">
    <source>
        <dbReference type="Pfam" id="PF02320"/>
    </source>
</evidence>
<dbReference type="SUPFAM" id="SSF81531">
    <property type="entry name" value="Non-heme 11 kDa protein of cytochrome bc1 complex (Ubiquinol-cytochrome c reductase)"/>
    <property type="match status" value="1"/>
</dbReference>
<evidence type="ECO:0000256" key="1">
    <source>
        <dbReference type="ARBA" id="ARBA00004137"/>
    </source>
</evidence>
<reference evidence="13" key="1">
    <citation type="submission" date="2020-11" db="EMBL/GenBank/DDBJ databases">
        <authorList>
            <person name="Tran Van P."/>
        </authorList>
    </citation>
    <scope>NUCLEOTIDE SEQUENCE</scope>
</reference>
<keyword evidence="9 11" id="KW-1015">Disulfide bond</keyword>
<dbReference type="FunFam" id="1.10.287.20:FF:000001">
    <property type="entry name" value="Cytochrome b-c1 complex subunit 6"/>
    <property type="match status" value="1"/>
</dbReference>
<dbReference type="GO" id="GO:0006122">
    <property type="term" value="P:mitochondrial electron transport, ubiquinol to cytochrome c"/>
    <property type="evidence" value="ECO:0007669"/>
    <property type="project" value="InterPro"/>
</dbReference>
<dbReference type="OrthoDB" id="405848at2759"/>
<evidence type="ECO:0000256" key="4">
    <source>
        <dbReference type="ARBA" id="ARBA00022660"/>
    </source>
</evidence>
<dbReference type="InterPro" id="IPR036811">
    <property type="entry name" value="Ubol_cytC_Rdtase_hinge_dom_sf"/>
</dbReference>
<dbReference type="Pfam" id="PF02320">
    <property type="entry name" value="UCR_hinge"/>
    <property type="match status" value="1"/>
</dbReference>
<keyword evidence="4 10" id="KW-0679">Respiratory chain</keyword>
<name>A0A7R9MIT8_9ACAR</name>
<evidence type="ECO:0000256" key="10">
    <source>
        <dbReference type="PIRNR" id="PIRNR000019"/>
    </source>
</evidence>
<organism evidence="13">
    <name type="scientific">Oppiella nova</name>
    <dbReference type="NCBI Taxonomy" id="334625"/>
    <lineage>
        <taxon>Eukaryota</taxon>
        <taxon>Metazoa</taxon>
        <taxon>Ecdysozoa</taxon>
        <taxon>Arthropoda</taxon>
        <taxon>Chelicerata</taxon>
        <taxon>Arachnida</taxon>
        <taxon>Acari</taxon>
        <taxon>Acariformes</taxon>
        <taxon>Sarcoptiformes</taxon>
        <taxon>Oribatida</taxon>
        <taxon>Brachypylina</taxon>
        <taxon>Oppioidea</taxon>
        <taxon>Oppiidae</taxon>
        <taxon>Oppiella</taxon>
    </lineage>
</organism>
<evidence type="ECO:0000313" key="13">
    <source>
        <dbReference type="EMBL" id="CAD7660768.1"/>
    </source>
</evidence>
<accession>A0A7R9MIT8</accession>
<dbReference type="PANTHER" id="PTHR15336">
    <property type="entry name" value="UBIQUINOL-CYTOCHROME C REDUCTASE COMPLEX 7.8 KDA PROTEIN"/>
    <property type="match status" value="1"/>
</dbReference>
<keyword evidence="8 10" id="KW-0472">Membrane</keyword>
<proteinExistence type="inferred from homology"/>
<dbReference type="Gene3D" id="1.10.287.20">
    <property type="entry name" value="Ubiquinol-cytochrome C reductase hinge domain"/>
    <property type="match status" value="1"/>
</dbReference>
<dbReference type="AlphaFoldDB" id="A0A7R9MIT8"/>
<evidence type="ECO:0000256" key="6">
    <source>
        <dbReference type="ARBA" id="ARBA00022982"/>
    </source>
</evidence>
<dbReference type="InterPro" id="IPR003422">
    <property type="entry name" value="Cyt_b-c1_6"/>
</dbReference>
<dbReference type="InterPro" id="IPR023184">
    <property type="entry name" value="Ubol_cytC_Rdtase_hinge_dom"/>
</dbReference>
<keyword evidence="14" id="KW-1185">Reference proteome</keyword>
<evidence type="ECO:0000256" key="11">
    <source>
        <dbReference type="PIRSR" id="PIRSR000019-1"/>
    </source>
</evidence>
<comment type="function">
    <text evidence="10">Component of the ubiquinol-cytochrome c oxidoreductase, a multisubunit transmembrane complex that is part of the mitochondrial electron transport chain which drives oxidative phosphorylation.</text>
</comment>
<dbReference type="PANTHER" id="PTHR15336:SF0">
    <property type="entry name" value="CYTOCHROME B-C1 COMPLEX SUBUNIT 6, MITOCHONDRIAL"/>
    <property type="match status" value="1"/>
</dbReference>
<feature type="disulfide bond" evidence="11">
    <location>
        <begin position="33"/>
        <end position="76"/>
    </location>
</feature>
<comment type="similarity">
    <text evidence="2 10">Belongs to the UQCRH/QCR6 family.</text>
</comment>
<dbReference type="PIRSF" id="PIRSF000019">
    <property type="entry name" value="Bc1_11K"/>
    <property type="match status" value="1"/>
</dbReference>
<keyword evidence="3 10" id="KW-0813">Transport</keyword>
<keyword evidence="6 10" id="KW-0249">Electron transport</keyword>
<feature type="domain" description="Ubiquinol-cytochrome C reductase hinge" evidence="12">
    <location>
        <begin position="24"/>
        <end position="86"/>
    </location>
</feature>
<gene>
    <name evidence="13" type="ORF">ONB1V03_LOCUS17331</name>
</gene>
<evidence type="ECO:0000313" key="14">
    <source>
        <dbReference type="Proteomes" id="UP000728032"/>
    </source>
</evidence>
<dbReference type="GO" id="GO:0005743">
    <property type="term" value="C:mitochondrial inner membrane"/>
    <property type="evidence" value="ECO:0007669"/>
    <property type="project" value="UniProtKB-SubCell"/>
</dbReference>
<dbReference type="EMBL" id="CAJPVJ010021238">
    <property type="protein sequence ID" value="CAG2177904.1"/>
    <property type="molecule type" value="Genomic_DNA"/>
</dbReference>
<evidence type="ECO:0000256" key="9">
    <source>
        <dbReference type="ARBA" id="ARBA00023157"/>
    </source>
</evidence>